<proteinExistence type="predicted"/>
<dbReference type="SUPFAM" id="SSF54593">
    <property type="entry name" value="Glyoxalase/Bleomycin resistance protein/Dihydroxybiphenyl dioxygenase"/>
    <property type="match status" value="1"/>
</dbReference>
<dbReference type="Pfam" id="PF13669">
    <property type="entry name" value="Glyoxalase_4"/>
    <property type="match status" value="1"/>
</dbReference>
<dbReference type="Gene3D" id="3.10.180.10">
    <property type="entry name" value="2,3-Dihydroxybiphenyl 1,2-Dioxygenase, domain 1"/>
    <property type="match status" value="1"/>
</dbReference>
<name>A0A975FWJ6_9CAUL</name>
<protein>
    <submittedName>
        <fullName evidence="1">VOC family protein</fullName>
    </submittedName>
</protein>
<sequence length="174" mass="19228">MSRIFGPVRQNGYVVGDLHTAVRRWTSVLGVGPFFVFDSVKIEDFRYHGAPSRPDMSIALACSGGLQIQLIQQHNDAPSLARDFRAAHGEGLQHLTAWTLDFEADLARLTDLGYGVIQQGRLGANRFVYFDTAGEDCAGAMELYDVSNGIAGFFDKIRKTAERWDGSDPVRLMS</sequence>
<dbReference type="EMBL" id="CP073078">
    <property type="protein sequence ID" value="QUD86274.1"/>
    <property type="molecule type" value="Genomic_DNA"/>
</dbReference>
<evidence type="ECO:0000313" key="2">
    <source>
        <dbReference type="Proteomes" id="UP000676409"/>
    </source>
</evidence>
<evidence type="ECO:0000313" key="1">
    <source>
        <dbReference type="EMBL" id="QUD86274.1"/>
    </source>
</evidence>
<dbReference type="InterPro" id="IPR029068">
    <property type="entry name" value="Glyas_Bleomycin-R_OHBP_Dase"/>
</dbReference>
<reference evidence="1" key="1">
    <citation type="submission" date="2021-04" db="EMBL/GenBank/DDBJ databases">
        <title>The complete genome sequence of Caulobacter sp. S6.</title>
        <authorList>
            <person name="Tang Y."/>
            <person name="Ouyang W."/>
            <person name="Liu Q."/>
            <person name="Huang B."/>
            <person name="Guo Z."/>
            <person name="Lei P."/>
        </authorList>
    </citation>
    <scope>NUCLEOTIDE SEQUENCE</scope>
    <source>
        <strain evidence="1">S6</strain>
    </source>
</reference>
<organism evidence="1 2">
    <name type="scientific">Phenylobacterium montanum</name>
    <dbReference type="NCBI Taxonomy" id="2823693"/>
    <lineage>
        <taxon>Bacteria</taxon>
        <taxon>Pseudomonadati</taxon>
        <taxon>Pseudomonadota</taxon>
        <taxon>Alphaproteobacteria</taxon>
        <taxon>Caulobacterales</taxon>
        <taxon>Caulobacteraceae</taxon>
        <taxon>Phenylobacterium</taxon>
    </lineage>
</organism>
<gene>
    <name evidence="1" type="ORF">KCG34_14325</name>
</gene>
<keyword evidence="2" id="KW-1185">Reference proteome</keyword>
<dbReference type="KEGG" id="caul:KCG34_14325"/>
<accession>A0A975FWJ6</accession>
<dbReference type="AlphaFoldDB" id="A0A975FWJ6"/>
<dbReference type="Proteomes" id="UP000676409">
    <property type="component" value="Chromosome"/>
</dbReference>
<dbReference type="RefSeq" id="WP_211936326.1">
    <property type="nucleotide sequence ID" value="NZ_CP073078.1"/>
</dbReference>